<evidence type="ECO:0000313" key="2">
    <source>
        <dbReference type="EMBL" id="MBV7264878.1"/>
    </source>
</evidence>
<dbReference type="PROSITE" id="PS51257">
    <property type="entry name" value="PROKAR_LIPOPROTEIN"/>
    <property type="match status" value="1"/>
</dbReference>
<dbReference type="Pfam" id="PF13739">
    <property type="entry name" value="PdaC"/>
    <property type="match status" value="1"/>
</dbReference>
<accession>A0ABS6SK84</accession>
<keyword evidence="3" id="KW-1185">Reference proteome</keyword>
<gene>
    <name evidence="2" type="ORF">KCG45_01650</name>
</gene>
<protein>
    <submittedName>
        <fullName evidence="2">DUF4163 domain-containing protein</fullName>
    </submittedName>
</protein>
<proteinExistence type="predicted"/>
<dbReference type="InterPro" id="IPR025303">
    <property type="entry name" value="PdaC"/>
</dbReference>
<sequence length="258" mass="27351">MGTNRAYAALSAIALSACSSPAEVGDDVGVDTGGAFTAEGLRSQTGEYEFDYSWPSEAAAIPVLRDLMRSRAEAEKAALDEDSSESRSDAEEFGYPFRSYTRETKWEVAADTPRLLWLSATSSFYTGGAHGNSEFDALVWDRDAGQALAPLGLFVSADALESALREPYCEGLLAAQEEQRGDAVVIEGDMFAGCPALSELVLSGSSRDGVAINGLTLLAAPYVAGSFAEGSYKIAVPVTGRILETVKPEYLEAFAILD</sequence>
<evidence type="ECO:0000259" key="1">
    <source>
        <dbReference type="Pfam" id="PF13739"/>
    </source>
</evidence>
<evidence type="ECO:0000313" key="3">
    <source>
        <dbReference type="Proteomes" id="UP000699975"/>
    </source>
</evidence>
<feature type="domain" description="Deacetylase PdaC" evidence="1">
    <location>
        <begin position="44"/>
        <end position="133"/>
    </location>
</feature>
<dbReference type="Proteomes" id="UP000699975">
    <property type="component" value="Unassembled WGS sequence"/>
</dbReference>
<name>A0ABS6SK84_9SPHN</name>
<dbReference type="EMBL" id="JAGSPB010000001">
    <property type="protein sequence ID" value="MBV7264878.1"/>
    <property type="molecule type" value="Genomic_DNA"/>
</dbReference>
<reference evidence="2 3" key="1">
    <citation type="submission" date="2021-04" db="EMBL/GenBank/DDBJ databases">
        <authorList>
            <person name="Pira H."/>
            <person name="Risdian C."/>
            <person name="Wink J."/>
        </authorList>
    </citation>
    <scope>NUCLEOTIDE SEQUENCE [LARGE SCALE GENOMIC DNA]</scope>
    <source>
        <strain evidence="2 3">WH131</strain>
    </source>
</reference>
<organism evidence="2 3">
    <name type="scientific">Erythrobacter ani</name>
    <dbReference type="NCBI Taxonomy" id="2827235"/>
    <lineage>
        <taxon>Bacteria</taxon>
        <taxon>Pseudomonadati</taxon>
        <taxon>Pseudomonadota</taxon>
        <taxon>Alphaproteobacteria</taxon>
        <taxon>Sphingomonadales</taxon>
        <taxon>Erythrobacteraceae</taxon>
        <taxon>Erythrobacter/Porphyrobacter group</taxon>
        <taxon>Erythrobacter</taxon>
    </lineage>
</organism>
<dbReference type="RefSeq" id="WP_218315406.1">
    <property type="nucleotide sequence ID" value="NZ_JAGSPB010000001.1"/>
</dbReference>
<comment type="caution">
    <text evidence="2">The sequence shown here is derived from an EMBL/GenBank/DDBJ whole genome shotgun (WGS) entry which is preliminary data.</text>
</comment>